<feature type="region of interest" description="Disordered" evidence="1">
    <location>
        <begin position="1"/>
        <end position="61"/>
    </location>
</feature>
<feature type="transmembrane region" description="Helical" evidence="2">
    <location>
        <begin position="64"/>
        <end position="88"/>
    </location>
</feature>
<protein>
    <submittedName>
        <fullName evidence="3">Uncharacterized protein</fullName>
    </submittedName>
</protein>
<proteinExistence type="predicted"/>
<reference evidence="3 4" key="1">
    <citation type="submission" date="2023-07" db="EMBL/GenBank/DDBJ databases">
        <title>Sequencing the genomes of 1000 actinobacteria strains.</title>
        <authorList>
            <person name="Klenk H.-P."/>
        </authorList>
    </citation>
    <scope>NUCLEOTIDE SEQUENCE [LARGE SCALE GENOMIC DNA]</scope>
    <source>
        <strain evidence="3 4">DSM 22966</strain>
    </source>
</reference>
<keyword evidence="2" id="KW-0472">Membrane</keyword>
<gene>
    <name evidence="3" type="ORF">J2S62_002336</name>
</gene>
<dbReference type="RefSeq" id="WP_310174926.1">
    <property type="nucleotide sequence ID" value="NZ_BAABHE010000002.1"/>
</dbReference>
<evidence type="ECO:0000313" key="4">
    <source>
        <dbReference type="Proteomes" id="UP001183794"/>
    </source>
</evidence>
<dbReference type="EMBL" id="JAVDYJ010000001">
    <property type="protein sequence ID" value="MDR7348079.1"/>
    <property type="molecule type" value="Genomic_DNA"/>
</dbReference>
<comment type="caution">
    <text evidence="3">The sequence shown here is derived from an EMBL/GenBank/DDBJ whole genome shotgun (WGS) entry which is preliminary data.</text>
</comment>
<organism evidence="3 4">
    <name type="scientific">Enteractinococcus fodinae</name>
    <dbReference type="NCBI Taxonomy" id="684663"/>
    <lineage>
        <taxon>Bacteria</taxon>
        <taxon>Bacillati</taxon>
        <taxon>Actinomycetota</taxon>
        <taxon>Actinomycetes</taxon>
        <taxon>Micrococcales</taxon>
        <taxon>Micrococcaceae</taxon>
    </lineage>
</organism>
<evidence type="ECO:0000256" key="2">
    <source>
        <dbReference type="SAM" id="Phobius"/>
    </source>
</evidence>
<dbReference type="Proteomes" id="UP001183794">
    <property type="component" value="Unassembled WGS sequence"/>
</dbReference>
<accession>A0ABU2B517</accession>
<keyword evidence="2" id="KW-1133">Transmembrane helix</keyword>
<feature type="compositionally biased region" description="Polar residues" evidence="1">
    <location>
        <begin position="42"/>
        <end position="53"/>
    </location>
</feature>
<keyword evidence="2" id="KW-0812">Transmembrane</keyword>
<keyword evidence="4" id="KW-1185">Reference proteome</keyword>
<name>A0ABU2B517_9MICC</name>
<feature type="compositionally biased region" description="Basic and acidic residues" evidence="1">
    <location>
        <begin position="1"/>
        <end position="15"/>
    </location>
</feature>
<dbReference type="InterPro" id="IPR045512">
    <property type="entry name" value="DUF6480"/>
</dbReference>
<dbReference type="Pfam" id="PF20088">
    <property type="entry name" value="DUF6480"/>
    <property type="match status" value="1"/>
</dbReference>
<sequence>MSNRDPEDPSQHEPRNPNIDPGTNGDNDLEAGGGVKPGHTPPDSQSATSTPSHTPEAKPPRSKLALTLMIAIAVIFVFIFVAYAIGLWD</sequence>
<evidence type="ECO:0000313" key="3">
    <source>
        <dbReference type="EMBL" id="MDR7348079.1"/>
    </source>
</evidence>
<evidence type="ECO:0000256" key="1">
    <source>
        <dbReference type="SAM" id="MobiDB-lite"/>
    </source>
</evidence>